<keyword evidence="1" id="KW-0732">Signal</keyword>
<gene>
    <name evidence="2" type="ORF">CQY22_002130</name>
</gene>
<sequence length="130" mass="13387">MLGAFAVAGATALICAGPAAAALQDGVYAMDGSDGMSEVTVTTNCLPTGCATLVSSNAGWVAQAQESNGLWYFSYTRPDGQICPDRTFAPVTVHYAVNLNTMSGVMSADSNGDCPGGVINQTPFSFHKVR</sequence>
<reference evidence="2 3" key="1">
    <citation type="journal article" date="2017" name="Infect. Genet. Evol.">
        <title>The new phylogeny of the genus Mycobacterium: The old and the news.</title>
        <authorList>
            <person name="Tortoli E."/>
            <person name="Fedrizzi T."/>
            <person name="Meehan C.J."/>
            <person name="Trovato A."/>
            <person name="Grottola A."/>
            <person name="Giacobazzi E."/>
            <person name="Serpini G.F."/>
            <person name="Tagliazucchi S."/>
            <person name="Fabio A."/>
            <person name="Bettua C."/>
            <person name="Bertorelli R."/>
            <person name="Frascaro F."/>
            <person name="De Sanctis V."/>
            <person name="Pecorari M."/>
            <person name="Jousson O."/>
            <person name="Segata N."/>
            <person name="Cirillo D.M."/>
        </authorList>
    </citation>
    <scope>NUCLEOTIDE SEQUENCE [LARGE SCALE GENOMIC DNA]</scope>
    <source>
        <strain evidence="2 3">CIP1034565</strain>
    </source>
</reference>
<evidence type="ECO:0008006" key="4">
    <source>
        <dbReference type="Google" id="ProtNLM"/>
    </source>
</evidence>
<comment type="caution">
    <text evidence="2">The sequence shown here is derived from an EMBL/GenBank/DDBJ whole genome shotgun (WGS) entry which is preliminary data.</text>
</comment>
<dbReference type="EMBL" id="PDCN02000002">
    <property type="protein sequence ID" value="PIB77080.1"/>
    <property type="molecule type" value="Genomic_DNA"/>
</dbReference>
<feature type="signal peptide" evidence="1">
    <location>
        <begin position="1"/>
        <end position="21"/>
    </location>
</feature>
<feature type="chain" id="PRO_5013572947" description="Secreted protein" evidence="1">
    <location>
        <begin position="22"/>
        <end position="130"/>
    </location>
</feature>
<dbReference type="AlphaFoldDB" id="A0A2G5PG14"/>
<keyword evidence="3" id="KW-1185">Reference proteome</keyword>
<name>A0A2G5PG14_9MYCO</name>
<evidence type="ECO:0000313" key="3">
    <source>
        <dbReference type="Proteomes" id="UP000230551"/>
    </source>
</evidence>
<organism evidence="2 3">
    <name type="scientific">Mycolicibacterium brumae</name>
    <dbReference type="NCBI Taxonomy" id="85968"/>
    <lineage>
        <taxon>Bacteria</taxon>
        <taxon>Bacillati</taxon>
        <taxon>Actinomycetota</taxon>
        <taxon>Actinomycetes</taxon>
        <taxon>Mycobacteriales</taxon>
        <taxon>Mycobacteriaceae</taxon>
        <taxon>Mycolicibacterium</taxon>
    </lineage>
</organism>
<evidence type="ECO:0000313" key="2">
    <source>
        <dbReference type="EMBL" id="PIB77080.1"/>
    </source>
</evidence>
<dbReference type="Proteomes" id="UP000230551">
    <property type="component" value="Unassembled WGS sequence"/>
</dbReference>
<proteinExistence type="predicted"/>
<dbReference type="STRING" id="85968.GCA_900073015_01876"/>
<evidence type="ECO:0000256" key="1">
    <source>
        <dbReference type="SAM" id="SignalP"/>
    </source>
</evidence>
<protein>
    <recommendedName>
        <fullName evidence="4">Secreted protein</fullName>
    </recommendedName>
</protein>
<accession>A0A2G5PG14</accession>